<dbReference type="GO" id="GO:0016020">
    <property type="term" value="C:membrane"/>
    <property type="evidence" value="ECO:0007669"/>
    <property type="project" value="UniProtKB-SubCell"/>
</dbReference>
<dbReference type="RefSeq" id="WP_121098674.1">
    <property type="nucleotide sequence ID" value="NZ_RBII01000001.1"/>
</dbReference>
<dbReference type="Pfam" id="PF08448">
    <property type="entry name" value="PAS_4"/>
    <property type="match status" value="1"/>
</dbReference>
<dbReference type="InterPro" id="IPR004358">
    <property type="entry name" value="Sig_transdc_His_kin-like_C"/>
</dbReference>
<keyword evidence="7" id="KW-0547">Nucleotide-binding</keyword>
<dbReference type="OrthoDB" id="9795133at2"/>
<dbReference type="AlphaFoldDB" id="A0A420WIU3"/>
<dbReference type="PROSITE" id="PS50109">
    <property type="entry name" value="HIS_KIN"/>
    <property type="match status" value="1"/>
</dbReference>
<accession>A0A420WIU3</accession>
<feature type="domain" description="PAC" evidence="16">
    <location>
        <begin position="71"/>
        <end position="128"/>
    </location>
</feature>
<dbReference type="CDD" id="cd00075">
    <property type="entry name" value="HATPase"/>
    <property type="match status" value="1"/>
</dbReference>
<dbReference type="InterPro" id="IPR036890">
    <property type="entry name" value="HATPase_C_sf"/>
</dbReference>
<keyword evidence="4" id="KW-0597">Phosphoprotein</keyword>
<dbReference type="GO" id="GO:0007234">
    <property type="term" value="P:osmosensory signaling via phosphorelay pathway"/>
    <property type="evidence" value="ECO:0007669"/>
    <property type="project" value="TreeGrafter"/>
</dbReference>
<dbReference type="InterPro" id="IPR036097">
    <property type="entry name" value="HisK_dim/P_sf"/>
</dbReference>
<evidence type="ECO:0000256" key="9">
    <source>
        <dbReference type="ARBA" id="ARBA00022840"/>
    </source>
</evidence>
<evidence type="ECO:0000256" key="3">
    <source>
        <dbReference type="ARBA" id="ARBA00012438"/>
    </source>
</evidence>
<dbReference type="GO" id="GO:0006355">
    <property type="term" value="P:regulation of DNA-templated transcription"/>
    <property type="evidence" value="ECO:0007669"/>
    <property type="project" value="InterPro"/>
</dbReference>
<dbReference type="Gene3D" id="1.10.287.130">
    <property type="match status" value="1"/>
</dbReference>
<keyword evidence="18" id="KW-1185">Reference proteome</keyword>
<dbReference type="SMART" id="SM00388">
    <property type="entry name" value="HisKA"/>
    <property type="match status" value="1"/>
</dbReference>
<protein>
    <recommendedName>
        <fullName evidence="3">histidine kinase</fullName>
        <ecNumber evidence="3">2.7.13.3</ecNumber>
    </recommendedName>
</protein>
<dbReference type="PANTHER" id="PTHR42878:SF7">
    <property type="entry name" value="SENSOR HISTIDINE KINASE GLRK"/>
    <property type="match status" value="1"/>
</dbReference>
<dbReference type="Pfam" id="PF00989">
    <property type="entry name" value="PAS"/>
    <property type="match status" value="1"/>
</dbReference>
<evidence type="ECO:0000313" key="18">
    <source>
        <dbReference type="Proteomes" id="UP000282211"/>
    </source>
</evidence>
<dbReference type="PROSITE" id="PS50113">
    <property type="entry name" value="PAC"/>
    <property type="match status" value="2"/>
</dbReference>
<dbReference type="InParanoid" id="A0A420WIU3"/>
<dbReference type="SUPFAM" id="SSF55874">
    <property type="entry name" value="ATPase domain of HSP90 chaperone/DNA topoisomerase II/histidine kinase"/>
    <property type="match status" value="1"/>
</dbReference>
<dbReference type="InterPro" id="IPR050351">
    <property type="entry name" value="BphY/WalK/GraS-like"/>
</dbReference>
<evidence type="ECO:0000256" key="1">
    <source>
        <dbReference type="ARBA" id="ARBA00000085"/>
    </source>
</evidence>
<comment type="catalytic activity">
    <reaction evidence="1">
        <text>ATP + protein L-histidine = ADP + protein N-phospho-L-histidine.</text>
        <dbReference type="EC" id="2.7.13.3"/>
    </reaction>
</comment>
<feature type="domain" description="PAS" evidence="15">
    <location>
        <begin position="3"/>
        <end position="73"/>
    </location>
</feature>
<feature type="coiled-coil region" evidence="13">
    <location>
        <begin position="116"/>
        <end position="146"/>
    </location>
</feature>
<keyword evidence="6" id="KW-0812">Transmembrane</keyword>
<dbReference type="InterPro" id="IPR000014">
    <property type="entry name" value="PAS"/>
</dbReference>
<dbReference type="SUPFAM" id="SSF55785">
    <property type="entry name" value="PYP-like sensor domain (PAS domain)"/>
    <property type="match status" value="2"/>
</dbReference>
<reference evidence="17 18" key="1">
    <citation type="submission" date="2018-10" db="EMBL/GenBank/DDBJ databases">
        <title>Genomic Encyclopedia of Type Strains, Phase IV (KMG-IV): sequencing the most valuable type-strain genomes for metagenomic binning, comparative biology and taxonomic classification.</title>
        <authorList>
            <person name="Goeker M."/>
        </authorList>
    </citation>
    <scope>NUCLEOTIDE SEQUENCE [LARGE SCALE GENOMIC DNA]</scope>
    <source>
        <strain evidence="17 18">DSM 22008</strain>
    </source>
</reference>
<comment type="subcellular location">
    <subcellularLocation>
        <location evidence="2">Membrane</location>
        <topology evidence="2">Multi-pass membrane protein</topology>
    </subcellularLocation>
</comment>
<feature type="domain" description="PAC" evidence="16">
    <location>
        <begin position="209"/>
        <end position="261"/>
    </location>
</feature>
<dbReference type="SUPFAM" id="SSF47384">
    <property type="entry name" value="Homodimeric domain of signal transducing histidine kinase"/>
    <property type="match status" value="1"/>
</dbReference>
<gene>
    <name evidence="17" type="ORF">DES40_0154</name>
</gene>
<keyword evidence="8" id="KW-0418">Kinase</keyword>
<dbReference type="InterPro" id="IPR005467">
    <property type="entry name" value="His_kinase_dom"/>
</dbReference>
<evidence type="ECO:0000259" key="14">
    <source>
        <dbReference type="PROSITE" id="PS50109"/>
    </source>
</evidence>
<evidence type="ECO:0000259" key="15">
    <source>
        <dbReference type="PROSITE" id="PS50112"/>
    </source>
</evidence>
<dbReference type="Proteomes" id="UP000282211">
    <property type="component" value="Unassembled WGS sequence"/>
</dbReference>
<evidence type="ECO:0000256" key="13">
    <source>
        <dbReference type="SAM" id="Coils"/>
    </source>
</evidence>
<dbReference type="EC" id="2.7.13.3" evidence="3"/>
<feature type="domain" description="PAS" evidence="15">
    <location>
        <begin position="136"/>
        <end position="219"/>
    </location>
</feature>
<dbReference type="Pfam" id="PF00512">
    <property type="entry name" value="HisKA"/>
    <property type="match status" value="1"/>
</dbReference>
<dbReference type="GO" id="GO:0005524">
    <property type="term" value="F:ATP binding"/>
    <property type="evidence" value="ECO:0007669"/>
    <property type="project" value="UniProtKB-KW"/>
</dbReference>
<comment type="caution">
    <text evidence="17">The sequence shown here is derived from an EMBL/GenBank/DDBJ whole genome shotgun (WGS) entry which is preliminary data.</text>
</comment>
<keyword evidence="11" id="KW-0902">Two-component regulatory system</keyword>
<dbReference type="SMART" id="SM00091">
    <property type="entry name" value="PAS"/>
    <property type="match status" value="2"/>
</dbReference>
<evidence type="ECO:0000256" key="5">
    <source>
        <dbReference type="ARBA" id="ARBA00022679"/>
    </source>
</evidence>
<evidence type="ECO:0000256" key="11">
    <source>
        <dbReference type="ARBA" id="ARBA00023012"/>
    </source>
</evidence>
<dbReference type="InterPro" id="IPR013656">
    <property type="entry name" value="PAS_4"/>
</dbReference>
<evidence type="ECO:0000256" key="2">
    <source>
        <dbReference type="ARBA" id="ARBA00004141"/>
    </source>
</evidence>
<dbReference type="Pfam" id="PF02518">
    <property type="entry name" value="HATPase_c"/>
    <property type="match status" value="1"/>
</dbReference>
<keyword evidence="9" id="KW-0067">ATP-binding</keyword>
<dbReference type="EMBL" id="RBII01000001">
    <property type="protein sequence ID" value="RKQ70852.1"/>
    <property type="molecule type" value="Genomic_DNA"/>
</dbReference>
<evidence type="ECO:0000259" key="16">
    <source>
        <dbReference type="PROSITE" id="PS50113"/>
    </source>
</evidence>
<dbReference type="PROSITE" id="PS50112">
    <property type="entry name" value="PAS"/>
    <property type="match status" value="2"/>
</dbReference>
<keyword evidence="10" id="KW-1133">Transmembrane helix</keyword>
<dbReference type="CDD" id="cd00082">
    <property type="entry name" value="HisKA"/>
    <property type="match status" value="1"/>
</dbReference>
<keyword evidence="5" id="KW-0808">Transferase</keyword>
<dbReference type="NCBIfam" id="TIGR00229">
    <property type="entry name" value="sensory_box"/>
    <property type="match status" value="2"/>
</dbReference>
<keyword evidence="12" id="KW-0472">Membrane</keyword>
<dbReference type="InterPro" id="IPR003661">
    <property type="entry name" value="HisK_dim/P_dom"/>
</dbReference>
<keyword evidence="13" id="KW-0175">Coiled coil</keyword>
<dbReference type="Gene3D" id="3.30.565.10">
    <property type="entry name" value="Histidine kinase-like ATPase, C-terminal domain"/>
    <property type="match status" value="1"/>
</dbReference>
<evidence type="ECO:0000313" key="17">
    <source>
        <dbReference type="EMBL" id="RKQ70852.1"/>
    </source>
</evidence>
<evidence type="ECO:0000256" key="6">
    <source>
        <dbReference type="ARBA" id="ARBA00022692"/>
    </source>
</evidence>
<dbReference type="GO" id="GO:0030295">
    <property type="term" value="F:protein kinase activator activity"/>
    <property type="evidence" value="ECO:0007669"/>
    <property type="project" value="TreeGrafter"/>
</dbReference>
<dbReference type="InterPro" id="IPR003594">
    <property type="entry name" value="HATPase_dom"/>
</dbReference>
<dbReference type="CDD" id="cd00130">
    <property type="entry name" value="PAS"/>
    <property type="match status" value="2"/>
</dbReference>
<dbReference type="InterPro" id="IPR035965">
    <property type="entry name" value="PAS-like_dom_sf"/>
</dbReference>
<dbReference type="Gene3D" id="3.30.450.20">
    <property type="entry name" value="PAS domain"/>
    <property type="match status" value="2"/>
</dbReference>
<sequence length="488" mass="55176">MAEDIQYKSIVDNHPDIICRYDVDLNITFVNLAAIKFAGRPREQLIGKNLSDVLRWDNRERVLKLFQTITFDNPVEVVQSTRDLPDGGEVSISWINTGIYDENGKIVEYQSVGRDISLAAQLNEALERRNTKLENLQKELRIVMDAMPVTIWYKDAKNNILRTNKLAADTLGMRVEDIEGQNTRDLFGEIADKYHKDDLKVINTGKPLLGYIERYVPNEGKPGWVRTDKIPFKDPNTNEDRILAVALDVTELKEKEALLETINRNLNDFASLTSHDLQAPLRHIALFSEMVERGLGEDADPTLKKHVAEIRKSANNMRNLISTFLKFMRSSPESVDLERVEVLSLLKDVSAEYTKEIEALNGEINLPTTPIYVRGNTELLSQVLRNLISNAIKYRHHSRAPIINITVKRHQAIWEISISDNGVGIPDHDKPNIFNLFSRSKRHSHREGTGIGLALSRRLVALHGGNISVKDNARGGSDFAFSLNADNG</sequence>
<feature type="domain" description="Histidine kinase" evidence="14">
    <location>
        <begin position="272"/>
        <end position="487"/>
    </location>
</feature>
<evidence type="ECO:0000256" key="10">
    <source>
        <dbReference type="ARBA" id="ARBA00022989"/>
    </source>
</evidence>
<organism evidence="17 18">
    <name type="scientific">Litorimonas taeanensis</name>
    <dbReference type="NCBI Taxonomy" id="568099"/>
    <lineage>
        <taxon>Bacteria</taxon>
        <taxon>Pseudomonadati</taxon>
        <taxon>Pseudomonadota</taxon>
        <taxon>Alphaproteobacteria</taxon>
        <taxon>Maricaulales</taxon>
        <taxon>Robiginitomaculaceae</taxon>
    </lineage>
</organism>
<proteinExistence type="predicted"/>
<dbReference type="GO" id="GO:0000156">
    <property type="term" value="F:phosphorelay response regulator activity"/>
    <property type="evidence" value="ECO:0007669"/>
    <property type="project" value="TreeGrafter"/>
</dbReference>
<dbReference type="InterPro" id="IPR013767">
    <property type="entry name" value="PAS_fold"/>
</dbReference>
<dbReference type="PANTHER" id="PTHR42878">
    <property type="entry name" value="TWO-COMPONENT HISTIDINE KINASE"/>
    <property type="match status" value="1"/>
</dbReference>
<name>A0A420WIU3_9PROT</name>
<dbReference type="GO" id="GO:0000155">
    <property type="term" value="F:phosphorelay sensor kinase activity"/>
    <property type="evidence" value="ECO:0007669"/>
    <property type="project" value="InterPro"/>
</dbReference>
<dbReference type="PRINTS" id="PR00344">
    <property type="entry name" value="BCTRLSENSOR"/>
</dbReference>
<evidence type="ECO:0000256" key="7">
    <source>
        <dbReference type="ARBA" id="ARBA00022741"/>
    </source>
</evidence>
<dbReference type="InterPro" id="IPR000700">
    <property type="entry name" value="PAS-assoc_C"/>
</dbReference>
<dbReference type="SMART" id="SM00387">
    <property type="entry name" value="HATPase_c"/>
    <property type="match status" value="1"/>
</dbReference>
<evidence type="ECO:0000256" key="12">
    <source>
        <dbReference type="ARBA" id="ARBA00023136"/>
    </source>
</evidence>
<evidence type="ECO:0000256" key="8">
    <source>
        <dbReference type="ARBA" id="ARBA00022777"/>
    </source>
</evidence>
<evidence type="ECO:0000256" key="4">
    <source>
        <dbReference type="ARBA" id="ARBA00022553"/>
    </source>
</evidence>